<dbReference type="PANTHER" id="PTHR12203">
    <property type="entry name" value="KDEL LYS-ASP-GLU-LEU CONTAINING - RELATED"/>
    <property type="match status" value="1"/>
</dbReference>
<organism evidence="5 6">
    <name type="scientific">Volvox reticuliferus</name>
    <dbReference type="NCBI Taxonomy" id="1737510"/>
    <lineage>
        <taxon>Eukaryota</taxon>
        <taxon>Viridiplantae</taxon>
        <taxon>Chlorophyta</taxon>
        <taxon>core chlorophytes</taxon>
        <taxon>Chlorophyceae</taxon>
        <taxon>CS clade</taxon>
        <taxon>Chlamydomonadales</taxon>
        <taxon>Volvocaceae</taxon>
        <taxon>Volvox</taxon>
    </lineage>
</organism>
<evidence type="ECO:0000313" key="6">
    <source>
        <dbReference type="Proteomes" id="UP000722791"/>
    </source>
</evidence>
<dbReference type="SMART" id="SM00672">
    <property type="entry name" value="CAP10"/>
    <property type="match status" value="1"/>
</dbReference>
<feature type="compositionally biased region" description="Low complexity" evidence="3">
    <location>
        <begin position="400"/>
        <end position="409"/>
    </location>
</feature>
<reference evidence="5" key="1">
    <citation type="journal article" date="2021" name="Proc. Natl. Acad. Sci. U.S.A.">
        <title>Three genomes in the algal genus Volvox reveal the fate of a haploid sex-determining region after a transition to homothallism.</title>
        <authorList>
            <person name="Yamamoto K."/>
            <person name="Hamaji T."/>
            <person name="Kawai-Toyooka H."/>
            <person name="Matsuzaki R."/>
            <person name="Takahashi F."/>
            <person name="Nishimura Y."/>
            <person name="Kawachi M."/>
            <person name="Noguchi H."/>
            <person name="Minakuchi Y."/>
            <person name="Umen J.G."/>
            <person name="Toyoda A."/>
            <person name="Nozaki H."/>
        </authorList>
    </citation>
    <scope>NUCLEOTIDE SEQUENCE</scope>
    <source>
        <strain evidence="5">NIES-3785</strain>
    </source>
</reference>
<dbReference type="GO" id="GO:0016740">
    <property type="term" value="F:transferase activity"/>
    <property type="evidence" value="ECO:0007669"/>
    <property type="project" value="UniProtKB-KW"/>
</dbReference>
<feature type="region of interest" description="Disordered" evidence="3">
    <location>
        <begin position="390"/>
        <end position="427"/>
    </location>
</feature>
<evidence type="ECO:0000313" key="5">
    <source>
        <dbReference type="EMBL" id="GIM03678.1"/>
    </source>
</evidence>
<evidence type="ECO:0000256" key="2">
    <source>
        <dbReference type="ARBA" id="ARBA00022679"/>
    </source>
</evidence>
<evidence type="ECO:0000256" key="1">
    <source>
        <dbReference type="ARBA" id="ARBA00010118"/>
    </source>
</evidence>
<feature type="compositionally biased region" description="Basic and acidic residues" evidence="3">
    <location>
        <begin position="417"/>
        <end position="427"/>
    </location>
</feature>
<dbReference type="InterPro" id="IPR006598">
    <property type="entry name" value="CAP10"/>
</dbReference>
<protein>
    <recommendedName>
        <fullName evidence="4">Glycosyl transferase CAP10 domain-containing protein</fullName>
    </recommendedName>
</protein>
<name>A0A8J4GAN5_9CHLO</name>
<gene>
    <name evidence="5" type="ORF">Vretimale_8200</name>
</gene>
<sequence length="674" mass="74651">MFSAEWQCLVDVGRTSRTIASKMLKSWVLVFMVISSMYGGLITSRQSAQVAGSKDAVHAVRKPRRSRRSGPQVENFAGLEPVTEVPLSNYGWIDVENTMGVLLEAGLGPEVAYWKRRQVTCDDIAHTVRDLHTIFLHGLRVVLIHNQTWHFLDPVPQQNRSKIFQSEEDILDGARRGPGASPTDRTSLFGWPLLGPSPPDTCSSPCQAQLNHLHQAIASRLAGWRSKRPPTKSRPPRYSLPDMVFIINAADNMQRFGAGSRAPILSLMKWWQVQQGAGTGANIPIHGSVRRAKLLSNADRGDSGPALSLGRVDGKLLRPLDLPSNSGRLKVDTNGVSATVANGNSSAATFSMATELPLGSEGADPLWDMVRQFVAVRPLDLPPGVEVAPLRQRRRKEGGSDAAAAGAGAVEDNKDDEDNKSYENPSDARRREYDMDLLLPTMAYAPRSLSYFPWELKKDIAFFRGIAYCPLYHDLHPICPRALLANVTAAGWFPNDLDVRLVRRFQGRLGSKGQYRQTVSLREAKFTAPRDHARYRYLLNMDGLSGSTRMGVLMTTDSVILKSRSPFIEYYSRLQVPGAHYLEFWKDPDDPLDVLRLLEEARAATAADREGLRAATEANQAIAARYIAMEPKLIYARAVLLAYHSLVPDMATCVQDLVQHLERWGHPLPEPGPG</sequence>
<proteinExistence type="inferred from homology"/>
<comment type="similarity">
    <text evidence="1">Belongs to the glycosyltransferase 90 family.</text>
</comment>
<dbReference type="InterPro" id="IPR051091">
    <property type="entry name" value="O-Glucosyltr/Glycosyltrsf_90"/>
</dbReference>
<dbReference type="EMBL" id="BNCQ01000014">
    <property type="protein sequence ID" value="GIM03678.1"/>
    <property type="molecule type" value="Genomic_DNA"/>
</dbReference>
<evidence type="ECO:0000256" key="3">
    <source>
        <dbReference type="SAM" id="MobiDB-lite"/>
    </source>
</evidence>
<comment type="caution">
    <text evidence="5">The sequence shown here is derived from an EMBL/GenBank/DDBJ whole genome shotgun (WGS) entry which is preliminary data.</text>
</comment>
<dbReference type="Proteomes" id="UP000722791">
    <property type="component" value="Unassembled WGS sequence"/>
</dbReference>
<feature type="domain" description="Glycosyl transferase CAP10" evidence="4">
    <location>
        <begin position="409"/>
        <end position="644"/>
    </location>
</feature>
<accession>A0A8J4GAN5</accession>
<evidence type="ECO:0000259" key="4">
    <source>
        <dbReference type="SMART" id="SM00672"/>
    </source>
</evidence>
<keyword evidence="2" id="KW-0808">Transferase</keyword>
<dbReference type="PANTHER" id="PTHR12203:SF35">
    <property type="entry name" value="PROTEIN O-GLUCOSYLTRANSFERASE 1"/>
    <property type="match status" value="1"/>
</dbReference>
<dbReference type="Pfam" id="PF05686">
    <property type="entry name" value="Glyco_transf_90"/>
    <property type="match status" value="1"/>
</dbReference>
<dbReference type="AlphaFoldDB" id="A0A8J4GAN5"/>